<accession>A0A6G8Q2B4</accession>
<dbReference type="InterPro" id="IPR018197">
    <property type="entry name" value="Glycerate_kinase_RE-like"/>
</dbReference>
<reference evidence="5 6" key="1">
    <citation type="submission" date="2019-10" db="EMBL/GenBank/DDBJ databases">
        <title>Rubrobacter sp nov SCSIO 52915 isolated from a deep-sea sediment in the South China Sea.</title>
        <authorList>
            <person name="Chen R.W."/>
        </authorList>
    </citation>
    <scope>NUCLEOTIDE SEQUENCE [LARGE SCALE GENOMIC DNA]</scope>
    <source>
        <strain evidence="5 6">SCSIO 52915</strain>
    </source>
</reference>
<dbReference type="NCBIfam" id="TIGR00045">
    <property type="entry name" value="glycerate kinase"/>
    <property type="match status" value="1"/>
</dbReference>
<name>A0A6G8Q2B4_9ACTN</name>
<organism evidence="5 6">
    <name type="scientific">Rubrobacter marinus</name>
    <dbReference type="NCBI Taxonomy" id="2653852"/>
    <lineage>
        <taxon>Bacteria</taxon>
        <taxon>Bacillati</taxon>
        <taxon>Actinomycetota</taxon>
        <taxon>Rubrobacteria</taxon>
        <taxon>Rubrobacterales</taxon>
        <taxon>Rubrobacteraceae</taxon>
        <taxon>Rubrobacter</taxon>
    </lineage>
</organism>
<dbReference type="Proteomes" id="UP000502706">
    <property type="component" value="Chromosome"/>
</dbReference>
<dbReference type="GO" id="GO:0031388">
    <property type="term" value="P:organic acid phosphorylation"/>
    <property type="evidence" value="ECO:0007669"/>
    <property type="project" value="UniProtKB-UniRule"/>
</dbReference>
<dbReference type="GO" id="GO:0008887">
    <property type="term" value="F:glycerate kinase activity"/>
    <property type="evidence" value="ECO:0007669"/>
    <property type="project" value="UniProtKB-UniRule"/>
</dbReference>
<keyword evidence="3 4" id="KW-0418">Kinase</keyword>
<dbReference type="InterPro" id="IPR004381">
    <property type="entry name" value="Glycerate_kinase"/>
</dbReference>
<proteinExistence type="inferred from homology"/>
<dbReference type="Gene3D" id="3.40.50.10350">
    <property type="entry name" value="Glycerate kinase, domain 1"/>
    <property type="match status" value="1"/>
</dbReference>
<dbReference type="PANTHER" id="PTHR21599:SF0">
    <property type="entry name" value="GLYCERATE KINASE"/>
    <property type="match status" value="1"/>
</dbReference>
<dbReference type="AlphaFoldDB" id="A0A6G8Q2B4"/>
<dbReference type="KEGG" id="rmar:GBA65_20235"/>
<dbReference type="SUPFAM" id="SSF110738">
    <property type="entry name" value="Glycerate kinase I"/>
    <property type="match status" value="1"/>
</dbReference>
<dbReference type="PANTHER" id="PTHR21599">
    <property type="entry name" value="GLYCERATE KINASE"/>
    <property type="match status" value="1"/>
</dbReference>
<dbReference type="InterPro" id="IPR036129">
    <property type="entry name" value="Glycerate_kinase_sf"/>
</dbReference>
<comment type="similarity">
    <text evidence="1 4">Belongs to the glycerate kinase type-1 family.</text>
</comment>
<dbReference type="EMBL" id="CP045121">
    <property type="protein sequence ID" value="QIN80457.1"/>
    <property type="molecule type" value="Genomic_DNA"/>
</dbReference>
<keyword evidence="2 4" id="KW-0808">Transferase</keyword>
<dbReference type="EC" id="2.7.1.-" evidence="5"/>
<sequence>MALRVLVAPSGFKESLEAEQVAECIEEGVLRVVPDAEISKAPMVDGGEGFTKTLVNATGGTLHEVTVTGPVGEPVESYFGILGGAEGTPRVAVLEMAAAAGLRLVPRDLRDPSGTTTYGVGELIRAALDAGADCILVGCGDSGTTDGGAGMAQALGVRLLDRAGNELDRGGAELARLDSVDLSGRDPRLDSVPIEVACNWHNVLCGPRGVARVFGPQKGATPEAVEKLDAALENYAAVIREQVGVDARQMPGGGASGGLGTGLQALVGATLHPRYEIVSRYLEIESLLEKADLVFTAEGGIDFQTPRGKIPVEIARRAKRYGLPVVAIVGTVGKDAQINHDHGIDAYVSILQAPVTLDQAIEQACDLVTVCAEDVMRLVMLGRELAPASPSGFGEELRPEGAPAV</sequence>
<evidence type="ECO:0000256" key="2">
    <source>
        <dbReference type="ARBA" id="ARBA00022679"/>
    </source>
</evidence>
<gene>
    <name evidence="5" type="ORF">GBA65_20235</name>
</gene>
<dbReference type="RefSeq" id="WP_166398125.1">
    <property type="nucleotide sequence ID" value="NZ_CP045121.1"/>
</dbReference>
<dbReference type="Pfam" id="PF02595">
    <property type="entry name" value="Gly_kinase"/>
    <property type="match status" value="1"/>
</dbReference>
<protein>
    <submittedName>
        <fullName evidence="5">Glycerate kinase</fullName>
        <ecNumber evidence="5">2.7.1.-</ecNumber>
    </submittedName>
</protein>
<evidence type="ECO:0000313" key="5">
    <source>
        <dbReference type="EMBL" id="QIN80457.1"/>
    </source>
</evidence>
<dbReference type="PIRSF" id="PIRSF006078">
    <property type="entry name" value="GlxK"/>
    <property type="match status" value="1"/>
</dbReference>
<evidence type="ECO:0000256" key="1">
    <source>
        <dbReference type="ARBA" id="ARBA00006284"/>
    </source>
</evidence>
<dbReference type="InterPro" id="IPR018193">
    <property type="entry name" value="Glyc_kinase_flavodox-like_fold"/>
</dbReference>
<evidence type="ECO:0000256" key="3">
    <source>
        <dbReference type="ARBA" id="ARBA00022777"/>
    </source>
</evidence>
<evidence type="ECO:0000313" key="6">
    <source>
        <dbReference type="Proteomes" id="UP000502706"/>
    </source>
</evidence>
<dbReference type="Gene3D" id="3.90.1510.10">
    <property type="entry name" value="Glycerate kinase, domain 2"/>
    <property type="match status" value="1"/>
</dbReference>
<evidence type="ECO:0000256" key="4">
    <source>
        <dbReference type="PIRNR" id="PIRNR006078"/>
    </source>
</evidence>
<keyword evidence="6" id="KW-1185">Reference proteome</keyword>